<keyword evidence="4" id="KW-0539">Nucleus</keyword>
<evidence type="ECO:0000256" key="6">
    <source>
        <dbReference type="SAM" id="MobiDB-lite"/>
    </source>
</evidence>
<dbReference type="CDD" id="cd00051">
    <property type="entry name" value="EFh"/>
    <property type="match status" value="1"/>
</dbReference>
<keyword evidence="9" id="KW-1185">Reference proteome</keyword>
<evidence type="ECO:0000256" key="5">
    <source>
        <dbReference type="SAM" id="Coils"/>
    </source>
</evidence>
<protein>
    <recommendedName>
        <fullName evidence="7">EF-hand domain-containing protein</fullName>
    </recommendedName>
</protein>
<dbReference type="EMBL" id="CAUYUJ010000114">
    <property type="protein sequence ID" value="CAK0788743.1"/>
    <property type="molecule type" value="Genomic_DNA"/>
</dbReference>
<dbReference type="SMART" id="SM00968">
    <property type="entry name" value="SMC_hinge"/>
    <property type="match status" value="1"/>
</dbReference>
<dbReference type="InterPro" id="IPR010935">
    <property type="entry name" value="SMC_hinge"/>
</dbReference>
<feature type="coiled-coil region" evidence="5">
    <location>
        <begin position="215"/>
        <end position="242"/>
    </location>
</feature>
<keyword evidence="3" id="KW-0067">ATP-binding</keyword>
<dbReference type="Gene3D" id="1.10.238.10">
    <property type="entry name" value="EF-hand"/>
    <property type="match status" value="1"/>
</dbReference>
<dbReference type="InterPro" id="IPR002048">
    <property type="entry name" value="EF_hand_dom"/>
</dbReference>
<dbReference type="InterPro" id="IPR011992">
    <property type="entry name" value="EF-hand-dom_pair"/>
</dbReference>
<feature type="coiled-coil region" evidence="5">
    <location>
        <begin position="428"/>
        <end position="483"/>
    </location>
</feature>
<evidence type="ECO:0000256" key="1">
    <source>
        <dbReference type="ARBA" id="ARBA00022741"/>
    </source>
</evidence>
<evidence type="ECO:0000313" key="9">
    <source>
        <dbReference type="Proteomes" id="UP001189429"/>
    </source>
</evidence>
<dbReference type="PANTHER" id="PTHR18937:SF172">
    <property type="entry name" value="STRUCTURAL MAINTENANCE OF CHROMOSOMES PROTEIN"/>
    <property type="match status" value="1"/>
</dbReference>
<dbReference type="Gene3D" id="1.20.1060.20">
    <property type="match status" value="1"/>
</dbReference>
<name>A0ABN9PEY9_9DINO</name>
<dbReference type="InterPro" id="IPR018247">
    <property type="entry name" value="EF_Hand_1_Ca_BS"/>
</dbReference>
<evidence type="ECO:0000256" key="4">
    <source>
        <dbReference type="ARBA" id="ARBA00023242"/>
    </source>
</evidence>
<evidence type="ECO:0000256" key="3">
    <source>
        <dbReference type="ARBA" id="ARBA00022840"/>
    </source>
</evidence>
<accession>A0ABN9PEY9</accession>
<organism evidence="8 9">
    <name type="scientific">Prorocentrum cordatum</name>
    <dbReference type="NCBI Taxonomy" id="2364126"/>
    <lineage>
        <taxon>Eukaryota</taxon>
        <taxon>Sar</taxon>
        <taxon>Alveolata</taxon>
        <taxon>Dinophyceae</taxon>
        <taxon>Prorocentrales</taxon>
        <taxon>Prorocentraceae</taxon>
        <taxon>Prorocentrum</taxon>
    </lineage>
</organism>
<dbReference type="PROSITE" id="PS00018">
    <property type="entry name" value="EF_HAND_1"/>
    <property type="match status" value="1"/>
</dbReference>
<proteinExistence type="predicted"/>
<dbReference type="SUPFAM" id="SSF47473">
    <property type="entry name" value="EF-hand"/>
    <property type="match status" value="1"/>
</dbReference>
<dbReference type="Gene3D" id="3.30.70.1620">
    <property type="match status" value="1"/>
</dbReference>
<keyword evidence="1" id="KW-0547">Nucleotide-binding</keyword>
<dbReference type="SMART" id="SM00054">
    <property type="entry name" value="EFh"/>
    <property type="match status" value="2"/>
</dbReference>
<dbReference type="SUPFAM" id="SSF75553">
    <property type="entry name" value="Smc hinge domain"/>
    <property type="match status" value="1"/>
</dbReference>
<dbReference type="Gene3D" id="1.10.287.1490">
    <property type="match status" value="1"/>
</dbReference>
<dbReference type="PROSITE" id="PS50222">
    <property type="entry name" value="EF_HAND_2"/>
    <property type="match status" value="1"/>
</dbReference>
<keyword evidence="5" id="KW-0175">Coiled coil</keyword>
<dbReference type="PANTHER" id="PTHR18937">
    <property type="entry name" value="STRUCTURAL MAINTENANCE OF CHROMOSOMES SMC FAMILY MEMBER"/>
    <property type="match status" value="1"/>
</dbReference>
<gene>
    <name evidence="8" type="ORF">PCOR1329_LOCUS528</name>
</gene>
<evidence type="ECO:0000259" key="7">
    <source>
        <dbReference type="PROSITE" id="PS50222"/>
    </source>
</evidence>
<feature type="region of interest" description="Disordered" evidence="6">
    <location>
        <begin position="82"/>
        <end position="108"/>
    </location>
</feature>
<feature type="coiled-coil region" evidence="5">
    <location>
        <begin position="514"/>
        <end position="650"/>
    </location>
</feature>
<reference evidence="8" key="1">
    <citation type="submission" date="2023-10" db="EMBL/GenBank/DDBJ databases">
        <authorList>
            <person name="Chen Y."/>
            <person name="Shah S."/>
            <person name="Dougan E. K."/>
            <person name="Thang M."/>
            <person name="Chan C."/>
        </authorList>
    </citation>
    <scope>NUCLEOTIDE SEQUENCE [LARGE SCALE GENOMIC DNA]</scope>
</reference>
<keyword evidence="2" id="KW-0106">Calcium</keyword>
<dbReference type="Pfam" id="PF06470">
    <property type="entry name" value="SMC_hinge"/>
    <property type="match status" value="1"/>
</dbReference>
<feature type="region of interest" description="Disordered" evidence="6">
    <location>
        <begin position="723"/>
        <end position="743"/>
    </location>
</feature>
<dbReference type="Proteomes" id="UP001189429">
    <property type="component" value="Unassembled WGS sequence"/>
</dbReference>
<evidence type="ECO:0000313" key="8">
    <source>
        <dbReference type="EMBL" id="CAK0788743.1"/>
    </source>
</evidence>
<comment type="caution">
    <text evidence="8">The sequence shown here is derived from an EMBL/GenBank/DDBJ whole genome shotgun (WGS) entry which is preliminary data.</text>
</comment>
<dbReference type="InterPro" id="IPR036277">
    <property type="entry name" value="SMC_hinge_sf"/>
</dbReference>
<evidence type="ECO:0000256" key="2">
    <source>
        <dbReference type="ARBA" id="ARBA00022837"/>
    </source>
</evidence>
<feature type="domain" description="EF-hand" evidence="7">
    <location>
        <begin position="796"/>
        <end position="831"/>
    </location>
</feature>
<sequence>MQEHKKKMEGFEKQVTAIEKEHNARLQDYNQLKEKMEKAGATFQEFEKMDVKYTEDIAFQQQKLDKLKAAAEQEKANAKKLLEDAEDLRNEAPTREKELESAKRFRASQEEKLEKIKSGLKGKAEELRPLKEAKEAQLVPIQKKLTEVRKVVDVAKTEADFIREKTEGVAKQIEEIKGQHEQCSETLRARQEDAKEASKRKTYSLRLVGEGRKKLEATSAQIEQLGREVLAMQAKAAEAKNQHEEEHDRGRLIRSVYEQAKAGRLKGVHGRLGDLGTIQKKYDVAVSTACGYLNAIVVDTTEDAQAVIQFCREKELGQCTCICLDKQKHLEAQARQPIQTPEDVPRLFDLIQPTKEEYRVAFFFALGATLVAKDLDEASRVAYGKKRWRVVSLMGGLIETNGTMSGGGGKVQRGGMRASLCQFSTEEVKAFEQAYEKGREQVRVLRQEKASLEEALQQTEKEIAEAELQEKKCSMEAASLQKQVDAYGKRLAELKVPSLSSGDKAKLKDLDKLINSRSSELNKVQAEHQAVEDEVRKLHDQIMNIGGEELKNATAKVEEATKKCEELRKNIKKALLDADNMVKNSKVAEESAKASLKDQAKTEKELARLKEEHAKLDDKAEQVLNTYNEIKEELVQKDELLQKLRQKREEVIGQAACSRHRPSAPRLRATATAAMGEAADGMLVAIAELLKKKRIRSSDLFRTTSSSGDGQATAEELRAAALRQVDKTQPSAPASRPSKSKLMDKDKEEFRQIFCLFKQLCRTGSSGEPELVEWDESGNIAADDLEQLLETVGLKLSSSELNGIIKDLDKNNDGTIDFEEFCSSTTEQIQLDYSQEEISRAFASFQKNSPDGLIKVKDLREALKTHMYHEMIDAEINELIFQYKDSFVRLPGSDEEYRKGFSLSAAHTLG</sequence>
<dbReference type="Pfam" id="PF13499">
    <property type="entry name" value="EF-hand_7"/>
    <property type="match status" value="1"/>
</dbReference>